<reference evidence="1 2" key="1">
    <citation type="submission" date="2016-10" db="EMBL/GenBank/DDBJ databases">
        <authorList>
            <person name="de Groot N.N."/>
        </authorList>
    </citation>
    <scope>NUCLEOTIDE SEQUENCE [LARGE SCALE GENOMIC DNA]</scope>
    <source>
        <strain evidence="1 2">CGMCC 1.10457</strain>
    </source>
</reference>
<dbReference type="AlphaFoldDB" id="A0A1I6L9G3"/>
<evidence type="ECO:0000313" key="1">
    <source>
        <dbReference type="EMBL" id="SFS00092.1"/>
    </source>
</evidence>
<dbReference type="Proteomes" id="UP000199062">
    <property type="component" value="Unassembled WGS sequence"/>
</dbReference>
<sequence>MVVYLDKESLLARLTTNHRSEQKQAVVDRFFELTGQRAYYVTDAYVVAEVVSAFRSQRGAHEALDLYADIKASDMLVQHGSDPWDEGELSTSPRGVMDAAAEFLAQYPKHDVSLQEAILVLQAKRGDDCLFSFDGPLRSLGRACGVSVYPVTEDVYLGS</sequence>
<evidence type="ECO:0008006" key="3">
    <source>
        <dbReference type="Google" id="ProtNLM"/>
    </source>
</evidence>
<gene>
    <name evidence="1" type="ORF">SAMN05216559_2308</name>
</gene>
<name>A0A1I6L9G3_9EURY</name>
<dbReference type="STRING" id="767519.SAMN05216559_2308"/>
<organism evidence="1 2">
    <name type="scientific">Halomicrobium zhouii</name>
    <dbReference type="NCBI Taxonomy" id="767519"/>
    <lineage>
        <taxon>Archaea</taxon>
        <taxon>Methanobacteriati</taxon>
        <taxon>Methanobacteriota</taxon>
        <taxon>Stenosarchaea group</taxon>
        <taxon>Halobacteria</taxon>
        <taxon>Halobacteriales</taxon>
        <taxon>Haloarculaceae</taxon>
        <taxon>Halomicrobium</taxon>
    </lineage>
</organism>
<keyword evidence="2" id="KW-1185">Reference proteome</keyword>
<proteinExistence type="predicted"/>
<protein>
    <recommendedName>
        <fullName evidence="3">PIN domain-containing protein</fullName>
    </recommendedName>
</protein>
<dbReference type="EMBL" id="FOZK01000002">
    <property type="protein sequence ID" value="SFS00092.1"/>
    <property type="molecule type" value="Genomic_DNA"/>
</dbReference>
<evidence type="ECO:0000313" key="2">
    <source>
        <dbReference type="Proteomes" id="UP000199062"/>
    </source>
</evidence>
<accession>A0A1I6L9G3</accession>